<keyword evidence="24" id="KW-1185">Reference proteome</keyword>
<evidence type="ECO:0000259" key="22">
    <source>
        <dbReference type="Pfam" id="PF04389"/>
    </source>
</evidence>
<sequence length="485" mass="51863">MNFFYAPRVFAIGVILAMTSAASAQSDTNPPATVDADVIDTASQLIDTALNSSLGFDIVESLTTEVGPRLAGSEAEQRARDWGVKLGESLSFDRVSVEPFSMPFWDRGELQIALTSPYQQALYGTALGGSGTSDQPIDAPVVYFRSIHDIETVEAGSLKGKIAFIDGEFMVKSQTGAGYGEANHKRRVGWQHAERGGAQALVIRSVGSDSHRFPHTGMMSSKEDQWATIPVIAVSNPDADHLRRLHELGQTMSMRVHSTAGWKGSVSSGNVVFDLVGRDKPDEIVLIGGHLDSWDLGTGAVDDGAGVAITTAAAELIARLPHRPRRTIRVVLFGAEEVGLLGARAYAEQHADELDQHVLATESDFGAGTIWQLVSNVNAEANPVIDAIGRVIQPLGIARGGSDVPGGGPDIIPMAMQGVPTVRLNQNGMDYFDLHHTPDDTLDKIKPAELAQNIAAYAALVYIAAETDVEFRTKKDEPEASTADE</sequence>
<evidence type="ECO:0000256" key="1">
    <source>
        <dbReference type="ARBA" id="ARBA00004240"/>
    </source>
</evidence>
<evidence type="ECO:0000256" key="21">
    <source>
        <dbReference type="SAM" id="SignalP"/>
    </source>
</evidence>
<keyword evidence="7 23" id="KW-0121">Carboxypeptidase</keyword>
<keyword evidence="16" id="KW-0865">Zymogen</keyword>
<reference evidence="23 24" key="1">
    <citation type="submission" date="2018-06" db="EMBL/GenBank/DDBJ databases">
        <title>Genomic Encyclopedia of Type Strains, Phase IV (KMG-IV): sequencing the most valuable type-strain genomes for metagenomic binning, comparative biology and taxonomic classification.</title>
        <authorList>
            <person name="Goeker M."/>
        </authorList>
    </citation>
    <scope>NUCLEOTIDE SEQUENCE [LARGE SCALE GENOMIC DNA]</scope>
    <source>
        <strain evidence="23 24">DSM 24032</strain>
    </source>
</reference>
<dbReference type="InterPro" id="IPR007484">
    <property type="entry name" value="Peptidase_M28"/>
</dbReference>
<evidence type="ECO:0000256" key="17">
    <source>
        <dbReference type="ARBA" id="ARBA00023180"/>
    </source>
</evidence>
<dbReference type="PANTHER" id="PTHR12053">
    <property type="entry name" value="PROTEASE FAMILY M28 PLASMA GLUTAMATE CARBOXYPEPTIDASE-RELATED"/>
    <property type="match status" value="1"/>
</dbReference>
<keyword evidence="12" id="KW-0256">Endoplasmic reticulum</keyword>
<evidence type="ECO:0000256" key="7">
    <source>
        <dbReference type="ARBA" id="ARBA00022645"/>
    </source>
</evidence>
<evidence type="ECO:0000256" key="4">
    <source>
        <dbReference type="ARBA" id="ARBA00004613"/>
    </source>
</evidence>
<evidence type="ECO:0000256" key="10">
    <source>
        <dbReference type="ARBA" id="ARBA00022729"/>
    </source>
</evidence>
<comment type="caution">
    <text evidence="23">The sequence shown here is derived from an EMBL/GenBank/DDBJ whole genome shotgun (WGS) entry which is preliminary data.</text>
</comment>
<evidence type="ECO:0000256" key="8">
    <source>
        <dbReference type="ARBA" id="ARBA00022670"/>
    </source>
</evidence>
<dbReference type="InterPro" id="IPR039866">
    <property type="entry name" value="CPQ"/>
</dbReference>
<dbReference type="Gene3D" id="3.50.30.30">
    <property type="match status" value="1"/>
</dbReference>
<evidence type="ECO:0000256" key="13">
    <source>
        <dbReference type="ARBA" id="ARBA00022833"/>
    </source>
</evidence>
<dbReference type="SUPFAM" id="SSF53187">
    <property type="entry name" value="Zn-dependent exopeptidases"/>
    <property type="match status" value="1"/>
</dbReference>
<evidence type="ECO:0000256" key="5">
    <source>
        <dbReference type="ARBA" id="ARBA00014116"/>
    </source>
</evidence>
<dbReference type="Gene3D" id="3.40.630.10">
    <property type="entry name" value="Zn peptidases"/>
    <property type="match status" value="1"/>
</dbReference>
<evidence type="ECO:0000313" key="24">
    <source>
        <dbReference type="Proteomes" id="UP000253083"/>
    </source>
</evidence>
<evidence type="ECO:0000256" key="16">
    <source>
        <dbReference type="ARBA" id="ARBA00023145"/>
    </source>
</evidence>
<name>A0A395JLW5_9GAMM</name>
<keyword evidence="14" id="KW-0333">Golgi apparatus</keyword>
<comment type="subunit">
    <text evidence="19">Homodimer. The monomeric form is inactive while the homodimer is active.</text>
</comment>
<dbReference type="Pfam" id="PF04389">
    <property type="entry name" value="Peptidase_M28"/>
    <property type="match status" value="1"/>
</dbReference>
<evidence type="ECO:0000256" key="19">
    <source>
        <dbReference type="ARBA" id="ARBA00025833"/>
    </source>
</evidence>
<keyword evidence="9" id="KW-0479">Metal-binding</keyword>
<evidence type="ECO:0000256" key="15">
    <source>
        <dbReference type="ARBA" id="ARBA00023049"/>
    </source>
</evidence>
<evidence type="ECO:0000256" key="20">
    <source>
        <dbReference type="ARBA" id="ARBA00033328"/>
    </source>
</evidence>
<evidence type="ECO:0000256" key="9">
    <source>
        <dbReference type="ARBA" id="ARBA00022723"/>
    </source>
</evidence>
<keyword evidence="10 21" id="KW-0732">Signal</keyword>
<dbReference type="RefSeq" id="WP_211316967.1">
    <property type="nucleotide sequence ID" value="NZ_QNRT01000002.1"/>
</dbReference>
<keyword evidence="15" id="KW-0482">Metalloprotease</keyword>
<dbReference type="InParanoid" id="A0A395JLW5"/>
<dbReference type="EMBL" id="QNRT01000002">
    <property type="protein sequence ID" value="RBP51701.1"/>
    <property type="molecule type" value="Genomic_DNA"/>
</dbReference>
<evidence type="ECO:0000256" key="12">
    <source>
        <dbReference type="ARBA" id="ARBA00022824"/>
    </source>
</evidence>
<dbReference type="Proteomes" id="UP000253083">
    <property type="component" value="Unassembled WGS sequence"/>
</dbReference>
<evidence type="ECO:0000256" key="11">
    <source>
        <dbReference type="ARBA" id="ARBA00022801"/>
    </source>
</evidence>
<evidence type="ECO:0000256" key="6">
    <source>
        <dbReference type="ARBA" id="ARBA00022525"/>
    </source>
</evidence>
<keyword evidence="18" id="KW-0458">Lysosome</keyword>
<protein>
    <recommendedName>
        <fullName evidence="5">Carboxypeptidase Q</fullName>
    </recommendedName>
    <alternativeName>
        <fullName evidence="20">Plasma glutamate carboxypeptidase</fullName>
    </alternativeName>
</protein>
<dbReference type="GO" id="GO:0005576">
    <property type="term" value="C:extracellular region"/>
    <property type="evidence" value="ECO:0007669"/>
    <property type="project" value="UniProtKB-SubCell"/>
</dbReference>
<feature type="signal peptide" evidence="21">
    <location>
        <begin position="1"/>
        <end position="24"/>
    </location>
</feature>
<keyword evidence="8" id="KW-0645">Protease</keyword>
<keyword evidence="11" id="KW-0378">Hydrolase</keyword>
<dbReference type="PANTHER" id="PTHR12053:SF3">
    <property type="entry name" value="CARBOXYPEPTIDASE Q"/>
    <property type="match status" value="1"/>
</dbReference>
<keyword evidence="13" id="KW-0862">Zinc</keyword>
<evidence type="ECO:0000313" key="23">
    <source>
        <dbReference type="EMBL" id="RBP51701.1"/>
    </source>
</evidence>
<evidence type="ECO:0000256" key="2">
    <source>
        <dbReference type="ARBA" id="ARBA00004371"/>
    </source>
</evidence>
<feature type="chain" id="PRO_5017422677" description="Carboxypeptidase Q" evidence="21">
    <location>
        <begin position="25"/>
        <end position="485"/>
    </location>
</feature>
<dbReference type="GO" id="GO:0046872">
    <property type="term" value="F:metal ion binding"/>
    <property type="evidence" value="ECO:0007669"/>
    <property type="project" value="UniProtKB-KW"/>
</dbReference>
<evidence type="ECO:0000256" key="18">
    <source>
        <dbReference type="ARBA" id="ARBA00023228"/>
    </source>
</evidence>
<proteinExistence type="predicted"/>
<gene>
    <name evidence="23" type="ORF">DFR28_1021134</name>
</gene>
<dbReference type="GO" id="GO:0005764">
    <property type="term" value="C:lysosome"/>
    <property type="evidence" value="ECO:0007669"/>
    <property type="project" value="UniProtKB-SubCell"/>
</dbReference>
<dbReference type="GO" id="GO:0004180">
    <property type="term" value="F:carboxypeptidase activity"/>
    <property type="evidence" value="ECO:0007669"/>
    <property type="project" value="UniProtKB-KW"/>
</dbReference>
<dbReference type="GO" id="GO:0070573">
    <property type="term" value="F:metallodipeptidase activity"/>
    <property type="evidence" value="ECO:0007669"/>
    <property type="project" value="InterPro"/>
</dbReference>
<organism evidence="23 24">
    <name type="scientific">Arenicella xantha</name>
    <dbReference type="NCBI Taxonomy" id="644221"/>
    <lineage>
        <taxon>Bacteria</taxon>
        <taxon>Pseudomonadati</taxon>
        <taxon>Pseudomonadota</taxon>
        <taxon>Gammaproteobacteria</taxon>
        <taxon>Arenicellales</taxon>
        <taxon>Arenicellaceae</taxon>
        <taxon>Arenicella</taxon>
    </lineage>
</organism>
<comment type="subcellular location">
    <subcellularLocation>
        <location evidence="1">Endoplasmic reticulum</location>
    </subcellularLocation>
    <subcellularLocation>
        <location evidence="3">Golgi apparatus</location>
    </subcellularLocation>
    <subcellularLocation>
        <location evidence="2">Lysosome</location>
    </subcellularLocation>
    <subcellularLocation>
        <location evidence="4">Secreted</location>
    </subcellularLocation>
</comment>
<keyword evidence="6" id="KW-0964">Secreted</keyword>
<keyword evidence="17" id="KW-0325">Glycoprotein</keyword>
<accession>A0A395JLW5</accession>
<dbReference type="AlphaFoldDB" id="A0A395JLW5"/>
<evidence type="ECO:0000256" key="3">
    <source>
        <dbReference type="ARBA" id="ARBA00004555"/>
    </source>
</evidence>
<evidence type="ECO:0000256" key="14">
    <source>
        <dbReference type="ARBA" id="ARBA00023034"/>
    </source>
</evidence>
<feature type="domain" description="Peptidase M28" evidence="22">
    <location>
        <begin position="270"/>
        <end position="459"/>
    </location>
</feature>
<dbReference type="GO" id="GO:0006508">
    <property type="term" value="P:proteolysis"/>
    <property type="evidence" value="ECO:0007669"/>
    <property type="project" value="UniProtKB-KW"/>
</dbReference>